<feature type="compositionally biased region" description="Acidic residues" evidence="1">
    <location>
        <begin position="1"/>
        <end position="11"/>
    </location>
</feature>
<feature type="region of interest" description="Disordered" evidence="1">
    <location>
        <begin position="74"/>
        <end position="95"/>
    </location>
</feature>
<evidence type="ECO:0000313" key="2">
    <source>
        <dbReference type="EMBL" id="CAI9263695.1"/>
    </source>
</evidence>
<evidence type="ECO:0000256" key="1">
    <source>
        <dbReference type="SAM" id="MobiDB-lite"/>
    </source>
</evidence>
<keyword evidence="3" id="KW-1185">Reference proteome</keyword>
<dbReference type="EMBL" id="OX465086">
    <property type="protein sequence ID" value="CAI9263695.1"/>
    <property type="molecule type" value="Genomic_DNA"/>
</dbReference>
<sequence>MDEGYEEEPEVYDPNLDPVPRKQLQGPTPRWAETLNLWGQEQGQQPLSGMCMEFHDIYEGSPANRSLPVIAGRISHQADQLNQDHDQARHNTKAL</sequence>
<reference evidence="2" key="1">
    <citation type="submission" date="2023-04" db="EMBL/GenBank/DDBJ databases">
        <authorList>
            <person name="Vijverberg K."/>
            <person name="Xiong W."/>
            <person name="Schranz E."/>
        </authorList>
    </citation>
    <scope>NUCLEOTIDE SEQUENCE</scope>
</reference>
<proteinExistence type="predicted"/>
<feature type="region of interest" description="Disordered" evidence="1">
    <location>
        <begin position="1"/>
        <end position="26"/>
    </location>
</feature>
<organism evidence="2 3">
    <name type="scientific">Lactuca saligna</name>
    <name type="common">Willowleaf lettuce</name>
    <dbReference type="NCBI Taxonomy" id="75948"/>
    <lineage>
        <taxon>Eukaryota</taxon>
        <taxon>Viridiplantae</taxon>
        <taxon>Streptophyta</taxon>
        <taxon>Embryophyta</taxon>
        <taxon>Tracheophyta</taxon>
        <taxon>Spermatophyta</taxon>
        <taxon>Magnoliopsida</taxon>
        <taxon>eudicotyledons</taxon>
        <taxon>Gunneridae</taxon>
        <taxon>Pentapetalae</taxon>
        <taxon>asterids</taxon>
        <taxon>campanulids</taxon>
        <taxon>Asterales</taxon>
        <taxon>Asteraceae</taxon>
        <taxon>Cichorioideae</taxon>
        <taxon>Cichorieae</taxon>
        <taxon>Lactucinae</taxon>
        <taxon>Lactuca</taxon>
    </lineage>
</organism>
<name>A0AA35VCS2_LACSI</name>
<gene>
    <name evidence="2" type="ORF">LSALG_LOCUS4374</name>
</gene>
<protein>
    <submittedName>
        <fullName evidence="2">Uncharacterized protein</fullName>
    </submittedName>
</protein>
<dbReference type="AlphaFoldDB" id="A0AA35VCS2"/>
<evidence type="ECO:0000313" key="3">
    <source>
        <dbReference type="Proteomes" id="UP001177003"/>
    </source>
</evidence>
<accession>A0AA35VCS2</accession>
<dbReference type="Proteomes" id="UP001177003">
    <property type="component" value="Chromosome 0"/>
</dbReference>